<feature type="non-terminal residue" evidence="1">
    <location>
        <position position="26"/>
    </location>
</feature>
<organism evidence="1">
    <name type="scientific">Bacillus thuringiensis</name>
    <dbReference type="NCBI Taxonomy" id="1428"/>
    <lineage>
        <taxon>Bacteria</taxon>
        <taxon>Bacillati</taxon>
        <taxon>Bacillota</taxon>
        <taxon>Bacilli</taxon>
        <taxon>Bacillales</taxon>
        <taxon>Bacillaceae</taxon>
        <taxon>Bacillus</taxon>
        <taxon>Bacillus cereus group</taxon>
    </lineage>
</organism>
<sequence length="26" mass="3239">MYVRFGGERLKTYHSNVKRRWALTLR</sequence>
<proteinExistence type="predicted"/>
<comment type="caution">
    <text evidence="1">The sequence shown here is derived from an EMBL/GenBank/DDBJ whole genome shotgun (WGS) entry which is preliminary data.</text>
</comment>
<evidence type="ECO:0000313" key="1">
    <source>
        <dbReference type="EMBL" id="KAB1344900.1"/>
    </source>
</evidence>
<dbReference type="AlphaFoldDB" id="A0A643LNY7"/>
<reference evidence="1" key="1">
    <citation type="submission" date="2019-07" db="EMBL/GenBank/DDBJ databases">
        <title>Draft genome sequence of Bacillus thuringiensis strain PT02.</title>
        <authorList>
            <person name="Nguyen H."/>
            <person name="Nguyen L.N."/>
            <person name="Nguyen H.T.T."/>
            <person name="Nguyen D.V."/>
            <person name="Le H.T.T."/>
        </authorList>
    </citation>
    <scope>NUCLEOTIDE SEQUENCE</scope>
    <source>
        <strain evidence="1">PT02</strain>
    </source>
</reference>
<dbReference type="EMBL" id="VLPO01000149">
    <property type="protein sequence ID" value="KAB1344900.1"/>
    <property type="molecule type" value="Genomic_DNA"/>
</dbReference>
<protein>
    <submittedName>
        <fullName evidence="1">Conjugal transfer protein TraI</fullName>
    </submittedName>
</protein>
<accession>A0A643LNY7</accession>
<name>A0A643LNY7_BACTU</name>
<gene>
    <name evidence="1" type="ORF">FPG91_30555</name>
</gene>